<keyword evidence="3" id="KW-1185">Reference proteome</keyword>
<sequence>MIDFPYISSIISNEACLPNTPVSSTTCTRLVVGVVSGTLRSKDNSNDDEWSSTSKKEEAYLLD</sequence>
<evidence type="ECO:0000256" key="1">
    <source>
        <dbReference type="SAM" id="MobiDB-lite"/>
    </source>
</evidence>
<reference evidence="2 3" key="1">
    <citation type="submission" date="2024-01" db="EMBL/GenBank/DDBJ databases">
        <authorList>
            <person name="Waweru B."/>
        </authorList>
    </citation>
    <scope>NUCLEOTIDE SEQUENCE [LARGE SCALE GENOMIC DNA]</scope>
</reference>
<name>A0AAV1RUB1_9ROSI</name>
<accession>A0AAV1RUB1</accession>
<protein>
    <submittedName>
        <fullName evidence="2">Uncharacterized protein</fullName>
    </submittedName>
</protein>
<dbReference type="AlphaFoldDB" id="A0AAV1RUB1"/>
<dbReference type="EMBL" id="CAWUPB010001159">
    <property type="protein sequence ID" value="CAK7340291.1"/>
    <property type="molecule type" value="Genomic_DNA"/>
</dbReference>
<feature type="compositionally biased region" description="Basic and acidic residues" evidence="1">
    <location>
        <begin position="54"/>
        <end position="63"/>
    </location>
</feature>
<evidence type="ECO:0000313" key="2">
    <source>
        <dbReference type="EMBL" id="CAK7340291.1"/>
    </source>
</evidence>
<dbReference type="Proteomes" id="UP001314170">
    <property type="component" value="Unassembled WGS sequence"/>
</dbReference>
<evidence type="ECO:0000313" key="3">
    <source>
        <dbReference type="Proteomes" id="UP001314170"/>
    </source>
</evidence>
<comment type="caution">
    <text evidence="2">The sequence shown here is derived from an EMBL/GenBank/DDBJ whole genome shotgun (WGS) entry which is preliminary data.</text>
</comment>
<feature type="region of interest" description="Disordered" evidence="1">
    <location>
        <begin position="41"/>
        <end position="63"/>
    </location>
</feature>
<gene>
    <name evidence="2" type="ORF">DCAF_LOCUS15372</name>
</gene>
<proteinExistence type="predicted"/>
<organism evidence="2 3">
    <name type="scientific">Dovyalis caffra</name>
    <dbReference type="NCBI Taxonomy" id="77055"/>
    <lineage>
        <taxon>Eukaryota</taxon>
        <taxon>Viridiplantae</taxon>
        <taxon>Streptophyta</taxon>
        <taxon>Embryophyta</taxon>
        <taxon>Tracheophyta</taxon>
        <taxon>Spermatophyta</taxon>
        <taxon>Magnoliopsida</taxon>
        <taxon>eudicotyledons</taxon>
        <taxon>Gunneridae</taxon>
        <taxon>Pentapetalae</taxon>
        <taxon>rosids</taxon>
        <taxon>fabids</taxon>
        <taxon>Malpighiales</taxon>
        <taxon>Salicaceae</taxon>
        <taxon>Flacourtieae</taxon>
        <taxon>Dovyalis</taxon>
    </lineage>
</organism>